<accession>A0A9D1Q868</accession>
<dbReference type="InterPro" id="IPR026363">
    <property type="entry name" value="CxxC-x17-CxxC_dom"/>
</dbReference>
<dbReference type="NCBIfam" id="TIGR04272">
    <property type="entry name" value="cxxc_cxxc_Mbark"/>
    <property type="match status" value="1"/>
</dbReference>
<feature type="domain" description="CxxC-x17-CxxC" evidence="2">
    <location>
        <begin position="57"/>
        <end position="91"/>
    </location>
</feature>
<dbReference type="InterPro" id="IPR025306">
    <property type="entry name" value="Zn-bnd_dom_prob"/>
</dbReference>
<feature type="domain" description="Probable zinc-binding" evidence="1">
    <location>
        <begin position="3"/>
        <end position="47"/>
    </location>
</feature>
<evidence type="ECO:0000313" key="4">
    <source>
        <dbReference type="Proteomes" id="UP000823933"/>
    </source>
</evidence>
<dbReference type="EMBL" id="DXHQ01000005">
    <property type="protein sequence ID" value="HIW07829.1"/>
    <property type="molecule type" value="Genomic_DNA"/>
</dbReference>
<sequence>MFEDKTLVCKDCGKEFVWTAGEQEFYASRGFENQPQRCKACRDARKNGARPASTGERKMYDAVCASCGKACKVPFQPREDRPVYCSDCFARIKQN</sequence>
<reference evidence="3" key="2">
    <citation type="submission" date="2021-04" db="EMBL/GenBank/DDBJ databases">
        <authorList>
            <person name="Gilroy R."/>
        </authorList>
    </citation>
    <scope>NUCLEOTIDE SEQUENCE</scope>
    <source>
        <strain evidence="3">ChiHcolR34-3080</strain>
    </source>
</reference>
<evidence type="ECO:0000313" key="3">
    <source>
        <dbReference type="EMBL" id="HIW07829.1"/>
    </source>
</evidence>
<evidence type="ECO:0000259" key="1">
    <source>
        <dbReference type="Pfam" id="PF13451"/>
    </source>
</evidence>
<gene>
    <name evidence="3" type="ORF">H9890_00290</name>
</gene>
<comment type="caution">
    <text evidence="3">The sequence shown here is derived from an EMBL/GenBank/DDBJ whole genome shotgun (WGS) entry which is preliminary data.</text>
</comment>
<dbReference type="Pfam" id="PF23477">
    <property type="entry name" value="zf_Tbcl_2"/>
    <property type="match status" value="1"/>
</dbReference>
<dbReference type="Proteomes" id="UP000823933">
    <property type="component" value="Unassembled WGS sequence"/>
</dbReference>
<organism evidence="3 4">
    <name type="scientific">Candidatus Faecalibacterium intestinigallinarum</name>
    <dbReference type="NCBI Taxonomy" id="2838581"/>
    <lineage>
        <taxon>Bacteria</taxon>
        <taxon>Bacillati</taxon>
        <taxon>Bacillota</taxon>
        <taxon>Clostridia</taxon>
        <taxon>Eubacteriales</taxon>
        <taxon>Oscillospiraceae</taxon>
        <taxon>Faecalibacterium</taxon>
    </lineage>
</organism>
<dbReference type="AlphaFoldDB" id="A0A9D1Q868"/>
<dbReference type="Pfam" id="PF13451">
    <property type="entry name" value="zf_Tbcl"/>
    <property type="match status" value="1"/>
</dbReference>
<protein>
    <submittedName>
        <fullName evidence="3">Zinc-ribbon domain containing protein</fullName>
    </submittedName>
</protein>
<name>A0A9D1Q868_9FIRM</name>
<evidence type="ECO:0000259" key="2">
    <source>
        <dbReference type="Pfam" id="PF23477"/>
    </source>
</evidence>
<proteinExistence type="predicted"/>
<reference evidence="3" key="1">
    <citation type="journal article" date="2021" name="PeerJ">
        <title>Extensive microbial diversity within the chicken gut microbiome revealed by metagenomics and culture.</title>
        <authorList>
            <person name="Gilroy R."/>
            <person name="Ravi A."/>
            <person name="Getino M."/>
            <person name="Pursley I."/>
            <person name="Horton D.L."/>
            <person name="Alikhan N.F."/>
            <person name="Baker D."/>
            <person name="Gharbi K."/>
            <person name="Hall N."/>
            <person name="Watson M."/>
            <person name="Adriaenssens E.M."/>
            <person name="Foster-Nyarko E."/>
            <person name="Jarju S."/>
            <person name="Secka A."/>
            <person name="Antonio M."/>
            <person name="Oren A."/>
            <person name="Chaudhuri R.R."/>
            <person name="La Ragione R."/>
            <person name="Hildebrand F."/>
            <person name="Pallen M.J."/>
        </authorList>
    </citation>
    <scope>NUCLEOTIDE SEQUENCE</scope>
    <source>
        <strain evidence="3">ChiHcolR34-3080</strain>
    </source>
</reference>